<keyword evidence="1" id="KW-0732">Signal</keyword>
<dbReference type="Proteomes" id="UP000064189">
    <property type="component" value="Unassembled WGS sequence"/>
</dbReference>
<feature type="signal peptide" evidence="1">
    <location>
        <begin position="1"/>
        <end position="20"/>
    </location>
</feature>
<evidence type="ECO:0000313" key="4">
    <source>
        <dbReference type="Proteomes" id="UP000064189"/>
    </source>
</evidence>
<proteinExistence type="predicted"/>
<keyword evidence="4" id="KW-1185">Reference proteome</keyword>
<comment type="caution">
    <text evidence="3">The sequence shown here is derived from an EMBL/GenBank/DDBJ whole genome shotgun (WGS) entry which is preliminary data.</text>
</comment>
<dbReference type="Pfam" id="PF12010">
    <property type="entry name" value="DUF3502"/>
    <property type="match status" value="1"/>
</dbReference>
<dbReference type="EMBL" id="LNNH01000018">
    <property type="protein sequence ID" value="KWW20313.1"/>
    <property type="molecule type" value="Genomic_DNA"/>
</dbReference>
<dbReference type="InterPro" id="IPR050490">
    <property type="entry name" value="Bact_solute-bd_prot1"/>
</dbReference>
<evidence type="ECO:0000313" key="3">
    <source>
        <dbReference type="EMBL" id="KWW20313.1"/>
    </source>
</evidence>
<dbReference type="InterPro" id="IPR006059">
    <property type="entry name" value="SBP"/>
</dbReference>
<accession>A0A109MYV4</accession>
<dbReference type="Gene3D" id="3.40.190.10">
    <property type="entry name" value="Periplasmic binding protein-like II"/>
    <property type="match status" value="1"/>
</dbReference>
<dbReference type="Pfam" id="PF13416">
    <property type="entry name" value="SBP_bac_8"/>
    <property type="match status" value="1"/>
</dbReference>
<organism evidence="3 4">
    <name type="scientific">Peribacillus simplex</name>
    <dbReference type="NCBI Taxonomy" id="1478"/>
    <lineage>
        <taxon>Bacteria</taxon>
        <taxon>Bacillati</taxon>
        <taxon>Bacillota</taxon>
        <taxon>Bacilli</taxon>
        <taxon>Bacillales</taxon>
        <taxon>Bacillaceae</taxon>
        <taxon>Peribacillus</taxon>
    </lineage>
</organism>
<dbReference type="InterPro" id="IPR022627">
    <property type="entry name" value="DUF3502"/>
</dbReference>
<dbReference type="AlphaFoldDB" id="A0A109MYV4"/>
<evidence type="ECO:0000259" key="2">
    <source>
        <dbReference type="Pfam" id="PF12010"/>
    </source>
</evidence>
<feature type="domain" description="DUF3502" evidence="2">
    <location>
        <begin position="414"/>
        <end position="482"/>
    </location>
</feature>
<sequence length="484" mass="54634">MNKKLAIILVLLLNLSTFLAACSGGDSEKTSGSKAGEGKPYEIMWYTIGTPQKDADKVMEEVSKYTKEKINATVKMRQIDWGDYDQKMQVMIASGESFDIAYTAGGNYVLNAQKGAFKDLNELLDTHGKELKATIDPAYLEGAKIDGKLYGIPSNKEVGQQSVYVFNKDIVDKYNMDISSIHSLKDLKPLLQTVKENEPDFTPIATFKPYLPFDYVLEDELPFAFPLEGDKGKVVNIFESDIMMETLKTMHEYYKAGYIKADAATSTDPWPLEVQNWFVRKEMYQPYAELIWSRSAGYNVAVQPMHDPITFNNSVTGAIQAISATSKNPEKAMAFLNLLNTDPYLRNLIDRGIEGVHYEEEDNGKIKDLPARIESYNMPSYSLGNHFILKLYENDPEDKWDAFKKFNEASVQAPTLGFYFDTNPVRTEIAAIANVANEYAPPLLTGSVDPEKYLPKANKKFKEAGLDKVLAEIQKQYDEWKKDN</sequence>
<gene>
    <name evidence="3" type="ORF">AS888_19460</name>
</gene>
<dbReference type="RefSeq" id="WP_061142143.1">
    <property type="nucleotide sequence ID" value="NZ_LNNH01000018.1"/>
</dbReference>
<dbReference type="PANTHER" id="PTHR43649:SF17">
    <property type="entry name" value="ABC TRANSPORTER SOLUTE BINDING PROTEIN-SUGAR TRANSPORT"/>
    <property type="match status" value="1"/>
</dbReference>
<dbReference type="PROSITE" id="PS51257">
    <property type="entry name" value="PROKAR_LIPOPROTEIN"/>
    <property type="match status" value="1"/>
</dbReference>
<dbReference type="PANTHER" id="PTHR43649">
    <property type="entry name" value="ARABINOSE-BINDING PROTEIN-RELATED"/>
    <property type="match status" value="1"/>
</dbReference>
<protein>
    <submittedName>
        <fullName evidence="3">ABC transporter substrate-binding protein</fullName>
    </submittedName>
</protein>
<name>A0A109MYV4_9BACI</name>
<reference evidence="3 4" key="1">
    <citation type="submission" date="2015-11" db="EMBL/GenBank/DDBJ databases">
        <title>Genome Sequence of Bacillus simplex strain VanAntwerpen2.</title>
        <authorList>
            <person name="Couger M.B."/>
        </authorList>
    </citation>
    <scope>NUCLEOTIDE SEQUENCE [LARGE SCALE GENOMIC DNA]</scope>
    <source>
        <strain evidence="3 4">VanAntwerpen02</strain>
    </source>
</reference>
<evidence type="ECO:0000256" key="1">
    <source>
        <dbReference type="SAM" id="SignalP"/>
    </source>
</evidence>
<dbReference type="SUPFAM" id="SSF53850">
    <property type="entry name" value="Periplasmic binding protein-like II"/>
    <property type="match status" value="1"/>
</dbReference>
<feature type="chain" id="PRO_5007139475" evidence="1">
    <location>
        <begin position="21"/>
        <end position="484"/>
    </location>
</feature>